<name>A0AAN7FH54_QUERU</name>
<keyword evidence="1" id="KW-0539">Nucleus</keyword>
<keyword evidence="1" id="KW-0862">Zinc</keyword>
<dbReference type="Pfam" id="PF10551">
    <property type="entry name" value="MULE"/>
    <property type="match status" value="1"/>
</dbReference>
<comment type="subcellular location">
    <subcellularLocation>
        <location evidence="1">Nucleus</location>
    </subcellularLocation>
</comment>
<evidence type="ECO:0000256" key="1">
    <source>
        <dbReference type="RuleBase" id="RU367018"/>
    </source>
</evidence>
<accession>A0AAN7FH54</accession>
<dbReference type="InterPro" id="IPR031052">
    <property type="entry name" value="FHY3/FAR1"/>
</dbReference>
<dbReference type="GO" id="GO:0006355">
    <property type="term" value="P:regulation of DNA-templated transcription"/>
    <property type="evidence" value="ECO:0007669"/>
    <property type="project" value="UniProtKB-UniRule"/>
</dbReference>
<comment type="function">
    <text evidence="1">Putative transcription activator involved in regulating light control of development.</text>
</comment>
<comment type="caution">
    <text evidence="3">The sequence shown here is derived from an EMBL/GenBank/DDBJ whole genome shotgun (WGS) entry which is preliminary data.</text>
</comment>
<comment type="similarity">
    <text evidence="1">Belongs to the FHY3/FAR1 family.</text>
</comment>
<evidence type="ECO:0000313" key="4">
    <source>
        <dbReference type="Proteomes" id="UP001324115"/>
    </source>
</evidence>
<evidence type="ECO:0000259" key="2">
    <source>
        <dbReference type="Pfam" id="PF10551"/>
    </source>
</evidence>
<dbReference type="PANTHER" id="PTHR31669:SF299">
    <property type="entry name" value="PROTEIN FAR1-RELATED SEQUENCE"/>
    <property type="match status" value="1"/>
</dbReference>
<dbReference type="PANTHER" id="PTHR31669">
    <property type="entry name" value="PROTEIN FAR1-RELATED SEQUENCE 10-RELATED"/>
    <property type="match status" value="1"/>
</dbReference>
<dbReference type="EMBL" id="JAXUIC010000005">
    <property type="protein sequence ID" value="KAK4590401.1"/>
    <property type="molecule type" value="Genomic_DNA"/>
</dbReference>
<dbReference type="GO" id="GO:0008270">
    <property type="term" value="F:zinc ion binding"/>
    <property type="evidence" value="ECO:0007669"/>
    <property type="project" value="UniProtKB-UniRule"/>
</dbReference>
<dbReference type="Proteomes" id="UP001324115">
    <property type="component" value="Unassembled WGS sequence"/>
</dbReference>
<organism evidence="3 4">
    <name type="scientific">Quercus rubra</name>
    <name type="common">Northern red oak</name>
    <name type="synonym">Quercus borealis</name>
    <dbReference type="NCBI Taxonomy" id="3512"/>
    <lineage>
        <taxon>Eukaryota</taxon>
        <taxon>Viridiplantae</taxon>
        <taxon>Streptophyta</taxon>
        <taxon>Embryophyta</taxon>
        <taxon>Tracheophyta</taxon>
        <taxon>Spermatophyta</taxon>
        <taxon>Magnoliopsida</taxon>
        <taxon>eudicotyledons</taxon>
        <taxon>Gunneridae</taxon>
        <taxon>Pentapetalae</taxon>
        <taxon>rosids</taxon>
        <taxon>fabids</taxon>
        <taxon>Fagales</taxon>
        <taxon>Fagaceae</taxon>
        <taxon>Quercus</taxon>
    </lineage>
</organism>
<gene>
    <name evidence="3" type="ORF">RGQ29_020809</name>
</gene>
<keyword evidence="1" id="KW-0863">Zinc-finger</keyword>
<sequence>MKISCRYSEKYCVVKFVLEHTHVLASPHKRIFLRSQRSINPAQDVEAELADSSGIAPRAKEMKSGDTGGLLEYLQRMQSEDLNFSYAIQVDLDDLITNIFWADVCFDTTYKKNKEGRPFALFVGVNHHKQTIIFGAALLYDETFETFMWLFDSFQKAMFGKKPQTILTDQDAAMAKALASQWPETHHRLCVWHMNQNAAKNLKEEFGRYSTFAADFSSCVYDHDYEDDFLDAWDDMLDKYDLKNNGWLQRQFELREKWALRRESMNSQIKRLVDDRRFEELRADFKATQSKPSLEYPVEILKHTTSFYTPAVFKLFNCELWLTCDCELHKEGEVGSVVKYKVISPRKSHQHIVQFDSLASTVMRSCNKFEFVRILCAHALKVLSLQNCKRVPNQYILKRWTKDAKVARAALTDETFHISLDAHESTLNKVEANLKNLSIEESTVGSTHFKSKAQQANDNVQPTNCEGNKIKGIKIKGRQACVGTSRRRKSALEKATRKRKRQTIASSHIQQLTPVLFCVLLLCAYDLLDNSMY</sequence>
<evidence type="ECO:0000313" key="3">
    <source>
        <dbReference type="EMBL" id="KAK4590401.1"/>
    </source>
</evidence>
<keyword evidence="4" id="KW-1185">Reference proteome</keyword>
<keyword evidence="1" id="KW-0479">Metal-binding</keyword>
<feature type="domain" description="MULE transposase" evidence="2">
    <location>
        <begin position="104"/>
        <end position="197"/>
    </location>
</feature>
<reference evidence="3 4" key="1">
    <citation type="journal article" date="2023" name="G3 (Bethesda)">
        <title>A haplotype-resolved chromosome-scale genome for Quercus rubra L. provides insights into the genetics of adaptive traits for red oak species.</title>
        <authorList>
            <person name="Kapoor B."/>
            <person name="Jenkins J."/>
            <person name="Schmutz J."/>
            <person name="Zhebentyayeva T."/>
            <person name="Kuelheim C."/>
            <person name="Coggeshall M."/>
            <person name="Heim C."/>
            <person name="Lasky J.R."/>
            <person name="Leites L."/>
            <person name="Islam-Faridi N."/>
            <person name="Romero-Severson J."/>
            <person name="DeLeo V.L."/>
            <person name="Lucas S.M."/>
            <person name="Lazic D."/>
            <person name="Gailing O."/>
            <person name="Carlson J."/>
            <person name="Staton M."/>
        </authorList>
    </citation>
    <scope>NUCLEOTIDE SEQUENCE [LARGE SCALE GENOMIC DNA]</scope>
    <source>
        <strain evidence="3">Pseudo-F2</strain>
    </source>
</reference>
<dbReference type="InterPro" id="IPR018289">
    <property type="entry name" value="MULE_transposase_dom"/>
</dbReference>
<dbReference type="GO" id="GO:0005634">
    <property type="term" value="C:nucleus"/>
    <property type="evidence" value="ECO:0007669"/>
    <property type="project" value="UniProtKB-SubCell"/>
</dbReference>
<dbReference type="AlphaFoldDB" id="A0AAN7FH54"/>
<protein>
    <recommendedName>
        <fullName evidence="1">Protein FAR1-RELATED SEQUENCE</fullName>
    </recommendedName>
</protein>
<proteinExistence type="inferred from homology"/>